<protein>
    <submittedName>
        <fullName evidence="1">Uncharacterized protein</fullName>
    </submittedName>
</protein>
<accession>A0ABN1WRB3</accession>
<evidence type="ECO:0000313" key="1">
    <source>
        <dbReference type="EMBL" id="GAA1261514.1"/>
    </source>
</evidence>
<keyword evidence="2" id="KW-1185">Reference proteome</keyword>
<proteinExistence type="predicted"/>
<dbReference type="Proteomes" id="UP001500037">
    <property type="component" value="Unassembled WGS sequence"/>
</dbReference>
<organism evidence="1 2">
    <name type="scientific">Kitasatospora nipponensis</name>
    <dbReference type="NCBI Taxonomy" id="258049"/>
    <lineage>
        <taxon>Bacteria</taxon>
        <taxon>Bacillati</taxon>
        <taxon>Actinomycetota</taxon>
        <taxon>Actinomycetes</taxon>
        <taxon>Kitasatosporales</taxon>
        <taxon>Streptomycetaceae</taxon>
        <taxon>Kitasatospora</taxon>
    </lineage>
</organism>
<gene>
    <name evidence="1" type="ORF">GCM10009665_59050</name>
</gene>
<dbReference type="EMBL" id="BAAALF010000145">
    <property type="protein sequence ID" value="GAA1261514.1"/>
    <property type="molecule type" value="Genomic_DNA"/>
</dbReference>
<evidence type="ECO:0000313" key="2">
    <source>
        <dbReference type="Proteomes" id="UP001500037"/>
    </source>
</evidence>
<reference evidence="1 2" key="1">
    <citation type="journal article" date="2019" name="Int. J. Syst. Evol. Microbiol.">
        <title>The Global Catalogue of Microorganisms (GCM) 10K type strain sequencing project: providing services to taxonomists for standard genome sequencing and annotation.</title>
        <authorList>
            <consortium name="The Broad Institute Genomics Platform"/>
            <consortium name="The Broad Institute Genome Sequencing Center for Infectious Disease"/>
            <person name="Wu L."/>
            <person name="Ma J."/>
        </authorList>
    </citation>
    <scope>NUCLEOTIDE SEQUENCE [LARGE SCALE GENOMIC DNA]</scope>
    <source>
        <strain evidence="1 2">JCM 13004</strain>
    </source>
</reference>
<name>A0ABN1WRB3_9ACTN</name>
<sequence>MTTNDNAEFLAAVRRTTGGESRAELQDLIVRAEAAAPGAERDRAMDALYQAMAADPSSRQLLGQLLPETLLDPELGGFTNLPGAPAPLHYDRYLCRSCGYAWPVFDIADPVPPPTFCPEDGIGLVFRHAGE</sequence>
<comment type="caution">
    <text evidence="1">The sequence shown here is derived from an EMBL/GenBank/DDBJ whole genome shotgun (WGS) entry which is preliminary data.</text>
</comment>
<dbReference type="RefSeq" id="WP_344445105.1">
    <property type="nucleotide sequence ID" value="NZ_BAAALF010000145.1"/>
</dbReference>